<dbReference type="InterPro" id="IPR058370">
    <property type="entry name" value="DUF8057"/>
</dbReference>
<evidence type="ECO:0000313" key="3">
    <source>
        <dbReference type="Proteomes" id="UP000198902"/>
    </source>
</evidence>
<dbReference type="OrthoDB" id="252552at2157"/>
<dbReference type="AlphaFoldDB" id="A0A0D6JXV9"/>
<accession>A0A0D6JXV9</accession>
<sequence length="139" mass="15641">MYERVYGTDWRTISDEEAIRRMYALGVSSALGHPNRGEFERIRRQAGTAYGRSVLQLAFEEGKQRVARNESEYDSKQDVWEALVDEETTPATTGRADVTMQKPTDKQGIPDAVGRASVLDGDGGDDFARIRLPEFLRRG</sequence>
<dbReference type="Pfam" id="PF26244">
    <property type="entry name" value="DUF8057"/>
    <property type="match status" value="1"/>
</dbReference>
<dbReference type="Proteomes" id="UP000198902">
    <property type="component" value="Unassembled WGS sequence"/>
</dbReference>
<dbReference type="EMBL" id="CSTE01000008">
    <property type="protein sequence ID" value="CQR54146.1"/>
    <property type="molecule type" value="Genomic_DNA"/>
</dbReference>
<dbReference type="RefSeq" id="WP_089781869.1">
    <property type="nucleotide sequence ID" value="NZ_CABLRR010000008.1"/>
</dbReference>
<evidence type="ECO:0000256" key="1">
    <source>
        <dbReference type="SAM" id="MobiDB-lite"/>
    </source>
</evidence>
<reference evidence="3" key="1">
    <citation type="submission" date="2015-03" db="EMBL/GenBank/DDBJ databases">
        <authorList>
            <person name="Urmite Genomes"/>
        </authorList>
    </citation>
    <scope>NUCLEOTIDE SEQUENCE [LARGE SCALE GENOMIC DNA]</scope>
    <source>
        <strain evidence="3">Arc-Hr</strain>
    </source>
</reference>
<name>A0A0D6JXV9_9EURY</name>
<evidence type="ECO:0000313" key="2">
    <source>
        <dbReference type="EMBL" id="CQR54146.1"/>
    </source>
</evidence>
<protein>
    <submittedName>
        <fullName evidence="2">Uncharacterized protein</fullName>
    </submittedName>
</protein>
<proteinExistence type="predicted"/>
<gene>
    <name evidence="2" type="ORF">BN996_03962</name>
</gene>
<feature type="region of interest" description="Disordered" evidence="1">
    <location>
        <begin position="87"/>
        <end position="117"/>
    </location>
</feature>
<organism evidence="2 3">
    <name type="scientific">Haloferax massiliensis</name>
    <dbReference type="NCBI Taxonomy" id="1476858"/>
    <lineage>
        <taxon>Archaea</taxon>
        <taxon>Methanobacteriati</taxon>
        <taxon>Methanobacteriota</taxon>
        <taxon>Stenosarchaea group</taxon>
        <taxon>Halobacteria</taxon>
        <taxon>Halobacteriales</taxon>
        <taxon>Haloferacaceae</taxon>
        <taxon>Haloferax</taxon>
    </lineage>
</organism>
<keyword evidence="3" id="KW-1185">Reference proteome</keyword>